<dbReference type="PANTHER" id="PTHR21015:SF22">
    <property type="entry name" value="GLYCOSYLTRANSFERASE"/>
    <property type="match status" value="1"/>
</dbReference>
<dbReference type="Gene3D" id="3.40.50.2000">
    <property type="entry name" value="Glycogen Phosphorylase B"/>
    <property type="match status" value="1"/>
</dbReference>
<dbReference type="InterPro" id="IPR007235">
    <property type="entry name" value="Glyco_trans_28_C"/>
</dbReference>
<dbReference type="Gene3D" id="3.40.50.11190">
    <property type="match status" value="1"/>
</dbReference>
<keyword evidence="4" id="KW-0378">Hydrolase</keyword>
<dbReference type="AlphaFoldDB" id="A0AA47LR64"/>
<dbReference type="PROSITE" id="PS51186">
    <property type="entry name" value="GNAT"/>
    <property type="match status" value="1"/>
</dbReference>
<name>A0AA47LR64_9GAMM</name>
<protein>
    <submittedName>
        <fullName evidence="4">UDP-2,4-diacetamido-2,4, 6-trideoxy-beta-L-altropyranose hydrolase</fullName>
        <ecNumber evidence="4">3.6.1.57</ecNumber>
    </submittedName>
</protein>
<evidence type="ECO:0000256" key="1">
    <source>
        <dbReference type="PIRSR" id="PIRSR620023-1"/>
    </source>
</evidence>
<feature type="binding site" evidence="2">
    <location>
        <position position="270"/>
    </location>
    <ligand>
        <name>substrate</name>
    </ligand>
</feature>
<proteinExistence type="predicted"/>
<feature type="active site" description="Proton acceptor" evidence="1">
    <location>
        <position position="17"/>
    </location>
</feature>
<dbReference type="SUPFAM" id="SSF53756">
    <property type="entry name" value="UDP-Glycosyltransferase/glycogen phosphorylase"/>
    <property type="match status" value="2"/>
</dbReference>
<dbReference type="Pfam" id="PF13302">
    <property type="entry name" value="Acetyltransf_3"/>
    <property type="match status" value="1"/>
</dbReference>
<dbReference type="GO" id="GO:0016747">
    <property type="term" value="F:acyltransferase activity, transferring groups other than amino-acyl groups"/>
    <property type="evidence" value="ECO:0007669"/>
    <property type="project" value="InterPro"/>
</dbReference>
<sequence length="501" mass="56607">MKVVFRVDASVWIGSGHVMRCLVLADELANHGHDITFACLPLESDMRAFIGERGFNVITLTAPEQVVKPAHDADYAAWLPKPIPDDAHDFIHHVHAADVVVTDHYAIEKQWHEIVRARLNCKIVAIDDLLRTHSADIVIDQTLGREASDYQTAGTTVLAGSDYALLSRAFLQQRENALSRTLTRHVPRVLVSMGGVDAPNATLNVLEALYPYVNATFTVLLSPRAPHYHEVKQWCSNHDNVNHVDFVADMASLMMSHDIAIGAPGTTSWERACLGLPNILVPLADNQKMVCEQLVKHHAAIKVMLDEIPTRLLHAYQTTLNRWEALKSANLALCDGRGVKRVVFELEQLRCDDVNGYRLERASSQQDIELVYQWQCHPNTRKYALNPSTPTWEQHYAWMSAKLHAINDYFYMIVERYSGKKMGAIRLDRLRAEHYLVSIFVDPTRYGKGIGAQALAIINLIHPDVTVHATVLKENIPSQRLFQKASYQQVDEETYIRHPIQ</sequence>
<feature type="domain" description="N-acetyltransferase" evidence="3">
    <location>
        <begin position="357"/>
        <end position="501"/>
    </location>
</feature>
<dbReference type="Gene3D" id="3.40.630.30">
    <property type="match status" value="1"/>
</dbReference>
<dbReference type="NCBIfam" id="TIGR03590">
    <property type="entry name" value="PseG"/>
    <property type="match status" value="1"/>
</dbReference>
<accession>A0AA47LR64</accession>
<dbReference type="RefSeq" id="WP_269578477.1">
    <property type="nucleotide sequence ID" value="NZ_CP114588.1"/>
</dbReference>
<evidence type="ECO:0000256" key="2">
    <source>
        <dbReference type="PIRSR" id="PIRSR620023-2"/>
    </source>
</evidence>
<evidence type="ECO:0000259" key="3">
    <source>
        <dbReference type="PROSITE" id="PS51186"/>
    </source>
</evidence>
<dbReference type="InterPro" id="IPR016181">
    <property type="entry name" value="Acyl_CoA_acyltransferase"/>
</dbReference>
<dbReference type="PANTHER" id="PTHR21015">
    <property type="entry name" value="UDP-N-ACETYLGLUCOSAMINE--N-ACETYLMURAMYL-(PENTAPEPTIDE) PYROPHOSPHORYL-UNDECAPRENOL N-ACETYLGLUCOSAMINE TRANSFERASE 1"/>
    <property type="match status" value="1"/>
</dbReference>
<evidence type="ECO:0000313" key="4">
    <source>
        <dbReference type="EMBL" id="WBA07892.1"/>
    </source>
</evidence>
<dbReference type="GO" id="GO:0016787">
    <property type="term" value="F:hydrolase activity"/>
    <property type="evidence" value="ECO:0007669"/>
    <property type="project" value="UniProtKB-KW"/>
</dbReference>
<organism evidence="4 5">
    <name type="scientific">Salinivibrio kushneri</name>
    <dbReference type="NCBI Taxonomy" id="1908198"/>
    <lineage>
        <taxon>Bacteria</taxon>
        <taxon>Pseudomonadati</taxon>
        <taxon>Pseudomonadota</taxon>
        <taxon>Gammaproteobacteria</taxon>
        <taxon>Vibrionales</taxon>
        <taxon>Vibrionaceae</taxon>
        <taxon>Salinivibrio</taxon>
    </lineage>
</organism>
<dbReference type="GO" id="GO:0016758">
    <property type="term" value="F:hexosyltransferase activity"/>
    <property type="evidence" value="ECO:0007669"/>
    <property type="project" value="InterPro"/>
</dbReference>
<dbReference type="EC" id="3.6.1.57" evidence="4"/>
<dbReference type="EMBL" id="CP114588">
    <property type="protein sequence ID" value="WBA07892.1"/>
    <property type="molecule type" value="Genomic_DNA"/>
</dbReference>
<dbReference type="InterPro" id="IPR000182">
    <property type="entry name" value="GNAT_dom"/>
</dbReference>
<reference evidence="4" key="1">
    <citation type="submission" date="2022-09" db="EMBL/GenBank/DDBJ databases">
        <authorList>
            <person name="Li Z.-J."/>
        </authorList>
    </citation>
    <scope>NUCLEOTIDE SEQUENCE</scope>
    <source>
        <strain evidence="4">TGB11</strain>
    </source>
</reference>
<dbReference type="Pfam" id="PF04101">
    <property type="entry name" value="Glyco_tran_28_C"/>
    <property type="match status" value="1"/>
</dbReference>
<dbReference type="InterPro" id="IPR020023">
    <property type="entry name" value="PseG"/>
</dbReference>
<dbReference type="SUPFAM" id="SSF55729">
    <property type="entry name" value="Acyl-CoA N-acyltransferases (Nat)"/>
    <property type="match status" value="1"/>
</dbReference>
<evidence type="ECO:0000313" key="5">
    <source>
        <dbReference type="Proteomes" id="UP001164748"/>
    </source>
</evidence>
<dbReference type="Proteomes" id="UP001164748">
    <property type="component" value="Chromosome"/>
</dbReference>
<gene>
    <name evidence="4" type="primary">pseG</name>
    <name evidence="4" type="ORF">N8M53_08555</name>
</gene>